<dbReference type="InterPro" id="IPR030678">
    <property type="entry name" value="Peptide/Ni-bd"/>
</dbReference>
<evidence type="ECO:0000313" key="6">
    <source>
        <dbReference type="EMBL" id="TCU33542.1"/>
    </source>
</evidence>
<evidence type="ECO:0000256" key="1">
    <source>
        <dbReference type="ARBA" id="ARBA00004418"/>
    </source>
</evidence>
<proteinExistence type="inferred from homology"/>
<protein>
    <submittedName>
        <fullName evidence="6">Peptide/nickel transport system substrate-binding protein</fullName>
    </submittedName>
</protein>
<dbReference type="SUPFAM" id="SSF53850">
    <property type="entry name" value="Periplasmic binding protein-like II"/>
    <property type="match status" value="1"/>
</dbReference>
<dbReference type="Proteomes" id="UP000295507">
    <property type="component" value="Unassembled WGS sequence"/>
</dbReference>
<dbReference type="PANTHER" id="PTHR30290:SF9">
    <property type="entry name" value="OLIGOPEPTIDE-BINDING PROTEIN APPA"/>
    <property type="match status" value="1"/>
</dbReference>
<comment type="subcellular location">
    <subcellularLocation>
        <location evidence="1">Periplasm</location>
    </subcellularLocation>
</comment>
<evidence type="ECO:0000256" key="3">
    <source>
        <dbReference type="ARBA" id="ARBA00022448"/>
    </source>
</evidence>
<evidence type="ECO:0000259" key="5">
    <source>
        <dbReference type="Pfam" id="PF00496"/>
    </source>
</evidence>
<dbReference type="Gene3D" id="3.40.190.10">
    <property type="entry name" value="Periplasmic binding protein-like II"/>
    <property type="match status" value="1"/>
</dbReference>
<evidence type="ECO:0000256" key="4">
    <source>
        <dbReference type="ARBA" id="ARBA00022729"/>
    </source>
</evidence>
<dbReference type="GO" id="GO:0043190">
    <property type="term" value="C:ATP-binding cassette (ABC) transporter complex"/>
    <property type="evidence" value="ECO:0007669"/>
    <property type="project" value="InterPro"/>
</dbReference>
<comment type="caution">
    <text evidence="6">The sequence shown here is derived from an EMBL/GenBank/DDBJ whole genome shotgun (WGS) entry which is preliminary data.</text>
</comment>
<sequence>MPDRYSFPTETKRAVSHPLARRTASLRPALRTAAQSLGLMLAMALAPPPAAAQDAKITAQPVQGGTLNVALGTDTAIIDPSITGSSITAVIARNLVDSLVGQAEDNNFTPWLAERWEISDDYTRYTFHLRKDVTFSDGTRLDAEAVKYNFDRIIDPKTTSAYAKSLLGPVKSIEASDADTVVIQYQKPFSPLLQGLSLPYLGIQSPTYLKKTANTKNTVVGSGPFTLESFVKGSGSHLTKRQDYNWGPGYAAHNGAAYLDAIVFKILPEASVRLGALTSGQVDAIDNVPPANYRSVKENPSLQVVTRENPGVNTSYFLNTSRGPFADEKVRQAFQGAVDAKSAVQAAYLGSLKPADNIFGPSTLYYDPSIAAAWGYDPSRANKLLDEAGWSARDGEGFRTKDGKRLTVRYVYDSSDKSAEEVLLAQAVQFQVKQVGFELELVPTDDGGHTAALASNDYDIDSFWYVRAEPDILRTVFLSDYIPPKGANSARVTALDERLLKAVGASDEERKQLYGEAQKEIIEKAYAVPLFVAAYQLGASKKLQGVSWATNAKPNFYDAWLER</sequence>
<reference evidence="6 7" key="1">
    <citation type="submission" date="2019-03" db="EMBL/GenBank/DDBJ databases">
        <title>Genomic Encyclopedia of Type Strains, Phase IV (KMG-V): Genome sequencing to study the core and pangenomes of soil and plant-associated prokaryotes.</title>
        <authorList>
            <person name="Whitman W."/>
        </authorList>
    </citation>
    <scope>NUCLEOTIDE SEQUENCE [LARGE SCALE GENOMIC DNA]</scope>
    <source>
        <strain evidence="6 7">IE4868</strain>
    </source>
</reference>
<gene>
    <name evidence="6" type="ORF">EV129_11547</name>
</gene>
<dbReference type="RefSeq" id="WP_245521345.1">
    <property type="nucleotide sequence ID" value="NZ_SMBK01000015.1"/>
</dbReference>
<dbReference type="InterPro" id="IPR000914">
    <property type="entry name" value="SBP_5_dom"/>
</dbReference>
<dbReference type="AlphaFoldDB" id="A0A4R3RJ06"/>
<accession>A0A4R3RJ06</accession>
<dbReference type="GO" id="GO:0015833">
    <property type="term" value="P:peptide transport"/>
    <property type="evidence" value="ECO:0007669"/>
    <property type="project" value="TreeGrafter"/>
</dbReference>
<name>A0A4R3RJ06_9HYPH</name>
<dbReference type="Pfam" id="PF00496">
    <property type="entry name" value="SBP_bac_5"/>
    <property type="match status" value="1"/>
</dbReference>
<dbReference type="Gene3D" id="3.10.105.10">
    <property type="entry name" value="Dipeptide-binding Protein, Domain 3"/>
    <property type="match status" value="1"/>
</dbReference>
<dbReference type="GO" id="GO:1904680">
    <property type="term" value="F:peptide transmembrane transporter activity"/>
    <property type="evidence" value="ECO:0007669"/>
    <property type="project" value="TreeGrafter"/>
</dbReference>
<keyword evidence="4" id="KW-0732">Signal</keyword>
<dbReference type="CDD" id="cd08492">
    <property type="entry name" value="PBP2_NikA_DppA_OppA_like_15"/>
    <property type="match status" value="1"/>
</dbReference>
<evidence type="ECO:0000256" key="2">
    <source>
        <dbReference type="ARBA" id="ARBA00005695"/>
    </source>
</evidence>
<organism evidence="6 7">
    <name type="scientific">Rhizobium azibense</name>
    <dbReference type="NCBI Taxonomy" id="1136135"/>
    <lineage>
        <taxon>Bacteria</taxon>
        <taxon>Pseudomonadati</taxon>
        <taxon>Pseudomonadota</taxon>
        <taxon>Alphaproteobacteria</taxon>
        <taxon>Hyphomicrobiales</taxon>
        <taxon>Rhizobiaceae</taxon>
        <taxon>Rhizobium/Agrobacterium group</taxon>
        <taxon>Rhizobium</taxon>
    </lineage>
</organism>
<dbReference type="EMBL" id="SMBK01000015">
    <property type="protein sequence ID" value="TCU33542.1"/>
    <property type="molecule type" value="Genomic_DNA"/>
</dbReference>
<dbReference type="PIRSF" id="PIRSF002741">
    <property type="entry name" value="MppA"/>
    <property type="match status" value="1"/>
</dbReference>
<dbReference type="GO" id="GO:0030288">
    <property type="term" value="C:outer membrane-bounded periplasmic space"/>
    <property type="evidence" value="ECO:0007669"/>
    <property type="project" value="UniProtKB-ARBA"/>
</dbReference>
<keyword evidence="3" id="KW-0813">Transport</keyword>
<dbReference type="InterPro" id="IPR039424">
    <property type="entry name" value="SBP_5"/>
</dbReference>
<evidence type="ECO:0000313" key="7">
    <source>
        <dbReference type="Proteomes" id="UP000295507"/>
    </source>
</evidence>
<feature type="domain" description="Solute-binding protein family 5" evidence="5">
    <location>
        <begin position="108"/>
        <end position="466"/>
    </location>
</feature>
<dbReference type="PANTHER" id="PTHR30290">
    <property type="entry name" value="PERIPLASMIC BINDING COMPONENT OF ABC TRANSPORTER"/>
    <property type="match status" value="1"/>
</dbReference>
<comment type="similarity">
    <text evidence="2">Belongs to the bacterial solute-binding protein 5 family.</text>
</comment>